<reference evidence="2" key="1">
    <citation type="journal article" date="2015" name="Nature">
        <title>Complex archaea that bridge the gap between prokaryotes and eukaryotes.</title>
        <authorList>
            <person name="Spang A."/>
            <person name="Saw J.H."/>
            <person name="Jorgensen S.L."/>
            <person name="Zaremba-Niedzwiedzka K."/>
            <person name="Martijn J."/>
            <person name="Lind A.E."/>
            <person name="van Eijk R."/>
            <person name="Schleper C."/>
            <person name="Guy L."/>
            <person name="Ettema T.J."/>
        </authorList>
    </citation>
    <scope>NUCLEOTIDE SEQUENCE</scope>
</reference>
<dbReference type="AlphaFoldDB" id="A0A0F9I0N3"/>
<dbReference type="PROSITE" id="PS00198">
    <property type="entry name" value="4FE4S_FER_1"/>
    <property type="match status" value="1"/>
</dbReference>
<feature type="domain" description="4Fe-4S ferredoxin-type" evidence="1">
    <location>
        <begin position="164"/>
        <end position="185"/>
    </location>
</feature>
<comment type="caution">
    <text evidence="2">The sequence shown here is derived from an EMBL/GenBank/DDBJ whole genome shotgun (WGS) entry which is preliminary data.</text>
</comment>
<gene>
    <name evidence="2" type="ORF">LCGC14_1719000</name>
</gene>
<dbReference type="InterPro" id="IPR009051">
    <property type="entry name" value="Helical_ferredxn"/>
</dbReference>
<dbReference type="InterPro" id="IPR017900">
    <property type="entry name" value="4Fe4S_Fe_S_CS"/>
</dbReference>
<sequence length="185" mass="21392">MRRTPKWLVDAGDRIVRPPATDGPSMLYYDIETTPQLAYQWGSGKYDTNSLKVVKPRYVASAVYGWEPPTGEPFEQHWVSLDQNPHFKPDHPWTKTRRGIDNWVTGELWHLFNVADITIAHNGKRFDPKRTNARLLVQGVKPYLMPREEKPVEDGEHLQTPAQLKKFKQYTLCINCILCYAACPQ</sequence>
<feature type="non-terminal residue" evidence="2">
    <location>
        <position position="185"/>
    </location>
</feature>
<dbReference type="SUPFAM" id="SSF46548">
    <property type="entry name" value="alpha-helical ferredoxin"/>
    <property type="match status" value="1"/>
</dbReference>
<evidence type="ECO:0000259" key="1">
    <source>
        <dbReference type="PROSITE" id="PS51379"/>
    </source>
</evidence>
<organism evidence="2">
    <name type="scientific">marine sediment metagenome</name>
    <dbReference type="NCBI Taxonomy" id="412755"/>
    <lineage>
        <taxon>unclassified sequences</taxon>
        <taxon>metagenomes</taxon>
        <taxon>ecological metagenomes</taxon>
    </lineage>
</organism>
<dbReference type="GO" id="GO:0051536">
    <property type="term" value="F:iron-sulfur cluster binding"/>
    <property type="evidence" value="ECO:0007669"/>
    <property type="project" value="InterPro"/>
</dbReference>
<accession>A0A0F9I0N3</accession>
<protein>
    <recommendedName>
        <fullName evidence="1">4Fe-4S ferredoxin-type domain-containing protein</fullName>
    </recommendedName>
</protein>
<name>A0A0F9I0N3_9ZZZZ</name>
<proteinExistence type="predicted"/>
<dbReference type="PROSITE" id="PS51379">
    <property type="entry name" value="4FE4S_FER_2"/>
    <property type="match status" value="1"/>
</dbReference>
<dbReference type="EMBL" id="LAZR01015440">
    <property type="protein sequence ID" value="KKM13164.1"/>
    <property type="molecule type" value="Genomic_DNA"/>
</dbReference>
<evidence type="ECO:0000313" key="2">
    <source>
        <dbReference type="EMBL" id="KKM13164.1"/>
    </source>
</evidence>
<dbReference type="Gene3D" id="1.10.1060.10">
    <property type="entry name" value="Alpha-helical ferredoxin"/>
    <property type="match status" value="1"/>
</dbReference>
<dbReference type="InterPro" id="IPR017896">
    <property type="entry name" value="4Fe4S_Fe-S-bd"/>
</dbReference>